<keyword evidence="11" id="KW-0732">Signal</keyword>
<dbReference type="InterPro" id="IPR006311">
    <property type="entry name" value="TAT_signal"/>
</dbReference>
<evidence type="ECO:0000256" key="2">
    <source>
        <dbReference type="ARBA" id="ARBA00011955"/>
    </source>
</evidence>
<name>A0A1I4ZCB9_9RHOB</name>
<evidence type="ECO:0000256" key="1">
    <source>
        <dbReference type="ARBA" id="ARBA00001946"/>
    </source>
</evidence>
<proteinExistence type="predicted"/>
<evidence type="ECO:0000256" key="6">
    <source>
        <dbReference type="ARBA" id="ARBA00022723"/>
    </source>
</evidence>
<feature type="chain" id="PRO_5039924626" description="FAD:protein FMN transferase" evidence="11">
    <location>
        <begin position="25"/>
        <end position="296"/>
    </location>
</feature>
<dbReference type="STRING" id="1005928.SAMN04487859_103113"/>
<dbReference type="AlphaFoldDB" id="A0A1I4ZCB9"/>
<dbReference type="Proteomes" id="UP000198599">
    <property type="component" value="Unassembled WGS sequence"/>
</dbReference>
<dbReference type="InterPro" id="IPR003374">
    <property type="entry name" value="ApbE-like_sf"/>
</dbReference>
<comment type="catalytic activity">
    <reaction evidence="10">
        <text>L-threonyl-[protein] + FAD = FMN-L-threonyl-[protein] + AMP + H(+)</text>
        <dbReference type="Rhea" id="RHEA:36847"/>
        <dbReference type="Rhea" id="RHEA-COMP:11060"/>
        <dbReference type="Rhea" id="RHEA-COMP:11061"/>
        <dbReference type="ChEBI" id="CHEBI:15378"/>
        <dbReference type="ChEBI" id="CHEBI:30013"/>
        <dbReference type="ChEBI" id="CHEBI:57692"/>
        <dbReference type="ChEBI" id="CHEBI:74257"/>
        <dbReference type="ChEBI" id="CHEBI:456215"/>
        <dbReference type="EC" id="2.7.1.180"/>
    </reaction>
</comment>
<evidence type="ECO:0000256" key="3">
    <source>
        <dbReference type="ARBA" id="ARBA00016337"/>
    </source>
</evidence>
<evidence type="ECO:0000256" key="9">
    <source>
        <dbReference type="ARBA" id="ARBA00031306"/>
    </source>
</evidence>
<dbReference type="EMBL" id="FOVP01000003">
    <property type="protein sequence ID" value="SFN47906.1"/>
    <property type="molecule type" value="Genomic_DNA"/>
</dbReference>
<keyword evidence="12" id="KW-0449">Lipoprotein</keyword>
<keyword evidence="6" id="KW-0479">Metal-binding</keyword>
<feature type="signal peptide" evidence="11">
    <location>
        <begin position="1"/>
        <end position="24"/>
    </location>
</feature>
<sequence>MTPTRRRFLSISAAALALPGAALATAQTARWTGGALGAPASVTLVGISPIDARPVFARLEAELARLERIFSLYRAESALVRLNQTGRLTNPPPELLELLTLAGTIHNATNGAFDPTVQPLWQALATGGDVTAASNNVGWESLHFDAKEVRFARPGMALTLNGIAQGEITDRIAALLGDEGFGDILVDLGEIVGRGQRPDGTPWQAGIATPQGDIVHRVTLRDRALATSAPNGTRLSAVQGHILGPQGQAPRHSLVSLSAPSAALADGLSTALCLLEKQAAQAAVRRFAGATIETIA</sequence>
<accession>A0A1I4ZCB9</accession>
<evidence type="ECO:0000256" key="4">
    <source>
        <dbReference type="ARBA" id="ARBA00022630"/>
    </source>
</evidence>
<dbReference type="PROSITE" id="PS51318">
    <property type="entry name" value="TAT"/>
    <property type="match status" value="1"/>
</dbReference>
<evidence type="ECO:0000256" key="7">
    <source>
        <dbReference type="ARBA" id="ARBA00022827"/>
    </source>
</evidence>
<dbReference type="EC" id="2.7.1.180" evidence="2"/>
<evidence type="ECO:0000256" key="10">
    <source>
        <dbReference type="ARBA" id="ARBA00048540"/>
    </source>
</evidence>
<keyword evidence="4" id="KW-0285">Flavoprotein</keyword>
<evidence type="ECO:0000313" key="12">
    <source>
        <dbReference type="EMBL" id="SFN47906.1"/>
    </source>
</evidence>
<dbReference type="GO" id="GO:0016740">
    <property type="term" value="F:transferase activity"/>
    <property type="evidence" value="ECO:0007669"/>
    <property type="project" value="UniProtKB-KW"/>
</dbReference>
<gene>
    <name evidence="12" type="ORF">SAMN04487859_103113</name>
</gene>
<keyword evidence="13" id="KW-1185">Reference proteome</keyword>
<organism evidence="12 13">
    <name type="scientific">Roseovarius lutimaris</name>
    <dbReference type="NCBI Taxonomy" id="1005928"/>
    <lineage>
        <taxon>Bacteria</taxon>
        <taxon>Pseudomonadati</taxon>
        <taxon>Pseudomonadota</taxon>
        <taxon>Alphaproteobacteria</taxon>
        <taxon>Rhodobacterales</taxon>
        <taxon>Roseobacteraceae</taxon>
        <taxon>Roseovarius</taxon>
    </lineage>
</organism>
<dbReference type="SUPFAM" id="SSF143631">
    <property type="entry name" value="ApbE-like"/>
    <property type="match status" value="1"/>
</dbReference>
<reference evidence="13" key="1">
    <citation type="submission" date="2016-10" db="EMBL/GenBank/DDBJ databases">
        <authorList>
            <person name="Varghese N."/>
            <person name="Submissions S."/>
        </authorList>
    </citation>
    <scope>NUCLEOTIDE SEQUENCE [LARGE SCALE GENOMIC DNA]</scope>
    <source>
        <strain evidence="13">DSM 28463</strain>
    </source>
</reference>
<comment type="cofactor">
    <cofactor evidence="1">
        <name>Mg(2+)</name>
        <dbReference type="ChEBI" id="CHEBI:18420"/>
    </cofactor>
</comment>
<dbReference type="RefSeq" id="WP_092834357.1">
    <property type="nucleotide sequence ID" value="NZ_FOVP01000003.1"/>
</dbReference>
<keyword evidence="8" id="KW-0460">Magnesium</keyword>
<keyword evidence="7" id="KW-0274">FAD</keyword>
<dbReference type="OrthoDB" id="9778595at2"/>
<evidence type="ECO:0000256" key="5">
    <source>
        <dbReference type="ARBA" id="ARBA00022679"/>
    </source>
</evidence>
<dbReference type="PANTHER" id="PTHR30040:SF2">
    <property type="entry name" value="FAD:PROTEIN FMN TRANSFERASE"/>
    <property type="match status" value="1"/>
</dbReference>
<evidence type="ECO:0000256" key="11">
    <source>
        <dbReference type="SAM" id="SignalP"/>
    </source>
</evidence>
<dbReference type="PANTHER" id="PTHR30040">
    <property type="entry name" value="THIAMINE BIOSYNTHESIS LIPOPROTEIN APBE"/>
    <property type="match status" value="1"/>
</dbReference>
<evidence type="ECO:0000256" key="8">
    <source>
        <dbReference type="ARBA" id="ARBA00022842"/>
    </source>
</evidence>
<dbReference type="InterPro" id="IPR024932">
    <property type="entry name" value="ApbE"/>
</dbReference>
<evidence type="ECO:0000313" key="13">
    <source>
        <dbReference type="Proteomes" id="UP000198599"/>
    </source>
</evidence>
<dbReference type="Pfam" id="PF02424">
    <property type="entry name" value="ApbE"/>
    <property type="match status" value="1"/>
</dbReference>
<dbReference type="Gene3D" id="3.10.520.10">
    <property type="entry name" value="ApbE-like domains"/>
    <property type="match status" value="1"/>
</dbReference>
<protein>
    <recommendedName>
        <fullName evidence="3">FAD:protein FMN transferase</fullName>
        <ecNumber evidence="2">2.7.1.180</ecNumber>
    </recommendedName>
    <alternativeName>
        <fullName evidence="9">Flavin transferase</fullName>
    </alternativeName>
</protein>
<keyword evidence="5" id="KW-0808">Transferase</keyword>
<dbReference type="GO" id="GO:0046872">
    <property type="term" value="F:metal ion binding"/>
    <property type="evidence" value="ECO:0007669"/>
    <property type="project" value="UniProtKB-KW"/>
</dbReference>